<evidence type="ECO:0000256" key="1">
    <source>
        <dbReference type="ARBA" id="ARBA00023012"/>
    </source>
</evidence>
<gene>
    <name evidence="3" type="ORF">GV827_03990</name>
</gene>
<dbReference type="InterPro" id="IPR008207">
    <property type="entry name" value="Sig_transdc_His_kin_Hpt_dom"/>
</dbReference>
<dbReference type="RefSeq" id="WP_164352411.1">
    <property type="nucleotide sequence ID" value="NZ_JAABNT010000002.1"/>
</dbReference>
<protein>
    <submittedName>
        <fullName evidence="3">Hpt domain-containing protein</fullName>
    </submittedName>
</protein>
<dbReference type="AlphaFoldDB" id="A0A6P0CAN1"/>
<evidence type="ECO:0000313" key="4">
    <source>
        <dbReference type="Proteomes" id="UP000468591"/>
    </source>
</evidence>
<feature type="domain" description="HPt" evidence="2">
    <location>
        <begin position="30"/>
        <end position="97"/>
    </location>
</feature>
<organism evidence="3 4">
    <name type="scientific">Sulfitobacter sediminilitoris</name>
    <dbReference type="NCBI Taxonomy" id="2698830"/>
    <lineage>
        <taxon>Bacteria</taxon>
        <taxon>Pseudomonadati</taxon>
        <taxon>Pseudomonadota</taxon>
        <taxon>Alphaproteobacteria</taxon>
        <taxon>Rhodobacterales</taxon>
        <taxon>Roseobacteraceae</taxon>
        <taxon>Sulfitobacter</taxon>
    </lineage>
</organism>
<evidence type="ECO:0000313" key="3">
    <source>
        <dbReference type="EMBL" id="NEK21563.1"/>
    </source>
</evidence>
<evidence type="ECO:0000259" key="2">
    <source>
        <dbReference type="Pfam" id="PF01627"/>
    </source>
</evidence>
<dbReference type="Proteomes" id="UP000468591">
    <property type="component" value="Unassembled WGS sequence"/>
</dbReference>
<dbReference type="GO" id="GO:0000160">
    <property type="term" value="P:phosphorelay signal transduction system"/>
    <property type="evidence" value="ECO:0007669"/>
    <property type="project" value="UniProtKB-KW"/>
</dbReference>
<dbReference type="Pfam" id="PF01627">
    <property type="entry name" value="Hpt"/>
    <property type="match status" value="1"/>
</dbReference>
<dbReference type="EMBL" id="JAABNT010000002">
    <property type="protein sequence ID" value="NEK21563.1"/>
    <property type="molecule type" value="Genomic_DNA"/>
</dbReference>
<sequence>MIDWNHVRTLQQEVGPEDFDKLVPLFFSEIDSAVKRVSKSDTPIQLARDLHFLRSGALNLGFSDLSALCAEGEMQAENGEGDKVDLTAIVSCYEASKQQFIEGLQNLDAA</sequence>
<comment type="caution">
    <text evidence="3">The sequence shown here is derived from an EMBL/GenBank/DDBJ whole genome shotgun (WGS) entry which is preliminary data.</text>
</comment>
<name>A0A6P0CAN1_9RHOB</name>
<accession>A0A6P0CAN1</accession>
<keyword evidence="4" id="KW-1185">Reference proteome</keyword>
<dbReference type="GO" id="GO:0004672">
    <property type="term" value="F:protein kinase activity"/>
    <property type="evidence" value="ECO:0007669"/>
    <property type="project" value="UniProtKB-ARBA"/>
</dbReference>
<dbReference type="SUPFAM" id="SSF47226">
    <property type="entry name" value="Histidine-containing phosphotransfer domain, HPT domain"/>
    <property type="match status" value="1"/>
</dbReference>
<dbReference type="Gene3D" id="1.20.120.160">
    <property type="entry name" value="HPT domain"/>
    <property type="match status" value="1"/>
</dbReference>
<keyword evidence="1" id="KW-0902">Two-component regulatory system</keyword>
<reference evidence="3 4" key="1">
    <citation type="submission" date="2020-01" db="EMBL/GenBank/DDBJ databases">
        <title>Sulfitobacter sediminilitoris sp. nov., isolated from a tidal flat.</title>
        <authorList>
            <person name="Park S."/>
            <person name="Yoon J.-H."/>
        </authorList>
    </citation>
    <scope>NUCLEOTIDE SEQUENCE [LARGE SCALE GENOMIC DNA]</scope>
    <source>
        <strain evidence="3 4">JBTF-M27</strain>
    </source>
</reference>
<dbReference type="InterPro" id="IPR036641">
    <property type="entry name" value="HPT_dom_sf"/>
</dbReference>
<proteinExistence type="predicted"/>